<keyword evidence="4 6" id="KW-0238">DNA-binding</keyword>
<dbReference type="PANTHER" id="PTHR11467:SF36">
    <property type="entry name" value="HISTONE 24-RELATED"/>
    <property type="match status" value="1"/>
</dbReference>
<dbReference type="PANTHER" id="PTHR11467">
    <property type="entry name" value="HISTONE H1"/>
    <property type="match status" value="1"/>
</dbReference>
<evidence type="ECO:0000313" key="9">
    <source>
        <dbReference type="Proteomes" id="UP000694888"/>
    </source>
</evidence>
<evidence type="ECO:0000256" key="6">
    <source>
        <dbReference type="RuleBase" id="RU003894"/>
    </source>
</evidence>
<evidence type="ECO:0000313" key="10">
    <source>
        <dbReference type="RefSeq" id="XP_005104430.1"/>
    </source>
</evidence>
<gene>
    <name evidence="10" type="primary">LOC101848903</name>
</gene>
<protein>
    <submittedName>
        <fullName evidence="10">Histone H1-delta-like</fullName>
    </submittedName>
</protein>
<keyword evidence="5 6" id="KW-0539">Nucleus</keyword>
<feature type="region of interest" description="Disordered" evidence="7">
    <location>
        <begin position="83"/>
        <end position="191"/>
    </location>
</feature>
<reference evidence="10" key="1">
    <citation type="submission" date="2025-08" db="UniProtKB">
        <authorList>
            <consortium name="RefSeq"/>
        </authorList>
    </citation>
    <scope>IDENTIFICATION</scope>
</reference>
<evidence type="ECO:0000259" key="8">
    <source>
        <dbReference type="PROSITE" id="PS51504"/>
    </source>
</evidence>
<dbReference type="PRINTS" id="PR00624">
    <property type="entry name" value="HISTONEH5"/>
</dbReference>
<proteinExistence type="inferred from homology"/>
<dbReference type="Gene3D" id="1.10.10.10">
    <property type="entry name" value="Winged helix-like DNA-binding domain superfamily/Winged helix DNA-binding domain"/>
    <property type="match status" value="1"/>
</dbReference>
<accession>A0ABM0JYB6</accession>
<comment type="similarity">
    <text evidence="6">Belongs to the histone H1/H5 family.</text>
</comment>
<dbReference type="Proteomes" id="UP000694888">
    <property type="component" value="Unplaced"/>
</dbReference>
<evidence type="ECO:0000256" key="3">
    <source>
        <dbReference type="ARBA" id="ARBA00022454"/>
    </source>
</evidence>
<evidence type="ECO:0000256" key="1">
    <source>
        <dbReference type="ARBA" id="ARBA00004123"/>
    </source>
</evidence>
<dbReference type="RefSeq" id="XP_005104430.1">
    <property type="nucleotide sequence ID" value="XM_005104373.3"/>
</dbReference>
<sequence length="191" mass="19544">MSDAPAAAPAKATPKKKAPAKPKAPAAHPQYKVMVAAAISALKERGGSSRQAILKYIMANYKVGDNPTAINARLKTALKAGVKSGTLKQAKGTGAAGSFRLGEKKVEKKPAKKVAKKPKSPKKAAKPKKAAAKKPKSPKKAAAKKPAAKKAAAKPKKTKSPAKKAAKPKAAAKKPAAKKAAAKPKKAAAKK</sequence>
<dbReference type="GeneID" id="101848903"/>
<dbReference type="Pfam" id="PF00538">
    <property type="entry name" value="Linker_histone"/>
    <property type="match status" value="1"/>
</dbReference>
<comment type="subcellular location">
    <subcellularLocation>
        <location evidence="2">Chromosome</location>
    </subcellularLocation>
    <subcellularLocation>
        <location evidence="1 6">Nucleus</location>
    </subcellularLocation>
</comment>
<dbReference type="SUPFAM" id="SSF46785">
    <property type="entry name" value="Winged helix' DNA-binding domain"/>
    <property type="match status" value="1"/>
</dbReference>
<name>A0ABM0JYB6_APLCA</name>
<dbReference type="PROSITE" id="PS51504">
    <property type="entry name" value="H15"/>
    <property type="match status" value="1"/>
</dbReference>
<evidence type="ECO:0000256" key="4">
    <source>
        <dbReference type="ARBA" id="ARBA00023125"/>
    </source>
</evidence>
<feature type="compositionally biased region" description="Low complexity" evidence="7">
    <location>
        <begin position="1"/>
        <end position="12"/>
    </location>
</feature>
<dbReference type="InterPro" id="IPR036390">
    <property type="entry name" value="WH_DNA-bd_sf"/>
</dbReference>
<dbReference type="InterPro" id="IPR005818">
    <property type="entry name" value="Histone_H1/H5_H15"/>
</dbReference>
<evidence type="ECO:0000256" key="5">
    <source>
        <dbReference type="ARBA" id="ARBA00023242"/>
    </source>
</evidence>
<dbReference type="SMART" id="SM00526">
    <property type="entry name" value="H15"/>
    <property type="match status" value="1"/>
</dbReference>
<dbReference type="CDD" id="cd00073">
    <property type="entry name" value="H15"/>
    <property type="match status" value="1"/>
</dbReference>
<feature type="region of interest" description="Disordered" evidence="7">
    <location>
        <begin position="1"/>
        <end position="29"/>
    </location>
</feature>
<dbReference type="InterPro" id="IPR036388">
    <property type="entry name" value="WH-like_DNA-bd_sf"/>
</dbReference>
<keyword evidence="9" id="KW-1185">Reference proteome</keyword>
<feature type="compositionally biased region" description="Basic residues" evidence="7">
    <location>
        <begin position="110"/>
        <end position="191"/>
    </location>
</feature>
<feature type="domain" description="H15" evidence="8">
    <location>
        <begin position="27"/>
        <end position="103"/>
    </location>
</feature>
<organism evidence="9 10">
    <name type="scientific">Aplysia californica</name>
    <name type="common">California sea hare</name>
    <dbReference type="NCBI Taxonomy" id="6500"/>
    <lineage>
        <taxon>Eukaryota</taxon>
        <taxon>Metazoa</taxon>
        <taxon>Spiralia</taxon>
        <taxon>Lophotrochozoa</taxon>
        <taxon>Mollusca</taxon>
        <taxon>Gastropoda</taxon>
        <taxon>Heterobranchia</taxon>
        <taxon>Euthyneura</taxon>
        <taxon>Tectipleura</taxon>
        <taxon>Aplysiida</taxon>
        <taxon>Aplysioidea</taxon>
        <taxon>Aplysiidae</taxon>
        <taxon>Aplysia</taxon>
    </lineage>
</organism>
<dbReference type="InterPro" id="IPR005819">
    <property type="entry name" value="H1/H5"/>
</dbReference>
<keyword evidence="3 6" id="KW-0158">Chromosome</keyword>
<evidence type="ECO:0000256" key="7">
    <source>
        <dbReference type="SAM" id="MobiDB-lite"/>
    </source>
</evidence>
<evidence type="ECO:0000256" key="2">
    <source>
        <dbReference type="ARBA" id="ARBA00004286"/>
    </source>
</evidence>